<dbReference type="AlphaFoldDB" id="A0A0F9M0W5"/>
<keyword evidence="1" id="KW-0472">Membrane</keyword>
<keyword evidence="1" id="KW-0812">Transmembrane</keyword>
<protein>
    <submittedName>
        <fullName evidence="2">Uncharacterized protein</fullName>
    </submittedName>
</protein>
<evidence type="ECO:0000313" key="2">
    <source>
        <dbReference type="EMBL" id="KKM92991.1"/>
    </source>
</evidence>
<gene>
    <name evidence="2" type="ORF">LCGC14_1212910</name>
</gene>
<organism evidence="2">
    <name type="scientific">marine sediment metagenome</name>
    <dbReference type="NCBI Taxonomy" id="412755"/>
    <lineage>
        <taxon>unclassified sequences</taxon>
        <taxon>metagenomes</taxon>
        <taxon>ecological metagenomes</taxon>
    </lineage>
</organism>
<sequence>MIGDLIILSGMILLIFFLIWLYLWTDEQQRKKEVRIKKELLLLEHPDIGETQNGKIIIEILDLLS</sequence>
<proteinExistence type="predicted"/>
<keyword evidence="1" id="KW-1133">Transmembrane helix</keyword>
<feature type="transmembrane region" description="Helical" evidence="1">
    <location>
        <begin position="6"/>
        <end position="25"/>
    </location>
</feature>
<dbReference type="EMBL" id="LAZR01006326">
    <property type="protein sequence ID" value="KKM92991.1"/>
    <property type="molecule type" value="Genomic_DNA"/>
</dbReference>
<name>A0A0F9M0W5_9ZZZZ</name>
<evidence type="ECO:0000256" key="1">
    <source>
        <dbReference type="SAM" id="Phobius"/>
    </source>
</evidence>
<reference evidence="2" key="1">
    <citation type="journal article" date="2015" name="Nature">
        <title>Complex archaea that bridge the gap between prokaryotes and eukaryotes.</title>
        <authorList>
            <person name="Spang A."/>
            <person name="Saw J.H."/>
            <person name="Jorgensen S.L."/>
            <person name="Zaremba-Niedzwiedzka K."/>
            <person name="Martijn J."/>
            <person name="Lind A.E."/>
            <person name="van Eijk R."/>
            <person name="Schleper C."/>
            <person name="Guy L."/>
            <person name="Ettema T.J."/>
        </authorList>
    </citation>
    <scope>NUCLEOTIDE SEQUENCE</scope>
</reference>
<comment type="caution">
    <text evidence="2">The sequence shown here is derived from an EMBL/GenBank/DDBJ whole genome shotgun (WGS) entry which is preliminary data.</text>
</comment>
<accession>A0A0F9M0W5</accession>